<dbReference type="Proteomes" id="UP000308267">
    <property type="component" value="Unassembled WGS sequence"/>
</dbReference>
<name>A0A4S2LPT3_OPIFE</name>
<comment type="caution">
    <text evidence="3">The sequence shown here is derived from an EMBL/GenBank/DDBJ whole genome shotgun (WGS) entry which is preliminary data.</text>
</comment>
<feature type="signal peptide" evidence="2">
    <location>
        <begin position="1"/>
        <end position="17"/>
    </location>
</feature>
<gene>
    <name evidence="3" type="ORF">CRM22_005717</name>
</gene>
<accession>A0A4S2LPT3</accession>
<evidence type="ECO:0000313" key="3">
    <source>
        <dbReference type="EMBL" id="TGZ65751.1"/>
    </source>
</evidence>
<evidence type="ECO:0008006" key="5">
    <source>
        <dbReference type="Google" id="ProtNLM"/>
    </source>
</evidence>
<keyword evidence="2" id="KW-0732">Signal</keyword>
<reference evidence="3 4" key="1">
    <citation type="journal article" date="2019" name="BMC Genomics">
        <title>New insights from Opisthorchis felineus genome: update on genomics of the epidemiologically important liver flukes.</title>
        <authorList>
            <person name="Ershov N.I."/>
            <person name="Mordvinov V.A."/>
            <person name="Prokhortchouk E.B."/>
            <person name="Pakharukova M.Y."/>
            <person name="Gunbin K.V."/>
            <person name="Ustyantsev K."/>
            <person name="Genaev M.A."/>
            <person name="Blinov A.G."/>
            <person name="Mazur A."/>
            <person name="Boulygina E."/>
            <person name="Tsygankova S."/>
            <person name="Khrameeva E."/>
            <person name="Chekanov N."/>
            <person name="Fan G."/>
            <person name="Xiao A."/>
            <person name="Zhang H."/>
            <person name="Xu X."/>
            <person name="Yang H."/>
            <person name="Solovyev V."/>
            <person name="Lee S.M."/>
            <person name="Liu X."/>
            <person name="Afonnikov D.A."/>
            <person name="Skryabin K.G."/>
        </authorList>
    </citation>
    <scope>NUCLEOTIDE SEQUENCE [LARGE SCALE GENOMIC DNA]</scope>
    <source>
        <strain evidence="3">AK-0245</strain>
        <tissue evidence="3">Whole organism</tissue>
    </source>
</reference>
<dbReference type="EMBL" id="SJOL01006478">
    <property type="protein sequence ID" value="TGZ65751.1"/>
    <property type="molecule type" value="Genomic_DNA"/>
</dbReference>
<protein>
    <recommendedName>
        <fullName evidence="5">Vitellogenin domain-containing protein</fullName>
    </recommendedName>
</protein>
<sequence length="1200" mass="136784">MWTTTTLLVLLFSCAKGTHFCLTTPNGNSFQKMDPAWRHKFNVQDPMFRCLYAKIRYQLVEVPIEFLPSLGPKYVPIVWDYYKSAHDEFAEAILNRLKMAGLDEAVWNLVSNDFESVPVNWNISFDFGVIKQVTGEDDLEKLKDMLEDKLNESDRTQEYRIQVIKKDIQLKFTNKVCGVLLIIPESAIVETLFEKDRMMEALTSKDSHPPGYYDVCAPGDQLNFLIYERSKHHGAQELQPTVGQGSSTSESFCDMVKSRFIQEGFWYSWHFQGCIRLNGLTEIPSLIARISFDYAGLGGITFHESCYQKLSKIMNSIIHTTTNGELADEPAVDVQVVGIRNPISAPDPSWLESHRQNPFKYNPICFDLKWMRANRDKKWCLYSQYERHQIEVLLSGQIMDPIRWNFEPELDSPFYDQAFAYIAQSLSNSLGNMGLLDYVLTMKPEALREQDELRGLVGDVRLIFDLFSLGAELKTKEPEIILSTLKSRIQMPEQIDEAYTFHITAAYATFSKASCGVPLPERKARKEESSRTLSGLYKPHIPAFRKIQSLPRRIRCFLTGPVLTDLKRRADNLPDLSEKLFWCLHVGNDWIRFGYRTIDVLVKLQSRETSSVAPVVQMVKNADAYRSSVAVLTKFLKESDIYDCVWYLMPVNFVSASPYWKVSFDLLSLARRFRTSEKNQIHALLTGILRTLVQPEDSEFTVEVLDTFEKFTRNMCGVPLINPECNGTYCFTLKSYEVYDPTANSQNWVREMVYSDVYNLVDIVDRCEPNENPAFLVFLVDNFRRNAAYEQLTDLVSVPTSATAFCAKVPEMLGRQPFWFRESFSSCSKARDTANQPFLFARFHIRSNSLGPMHVDQQCLEKLSKQMKIALNTRSDGTVDDVLGLRALPPIDSFVADQNWLVDHQENPLKFNPVCFRMDEVEVTELRLYLDTPISRKSAYSMDIAAIKADLDRHVSHMDTPASFTALKTEIGAFEVNETKFTGQYNIIIEAGSLDQQNFAAFQSNVNMQVSAHKGLALKFEPAIHKIVVWLEKQMKISVRGAEASSQDSRPTGGDIAETSNSDTVLDSFDKQGKSESVTQLRTESSGMEQKLQAVENTLEAFVSHLGLEEGLLTIRVDECKTNVDTVCKFRLIFDLFKLSLRLKASNPSETVRQLRELMTNQESVGSDYGFALRGVSHDFSAIASKRLMGTIDSRLLRPR</sequence>
<keyword evidence="4" id="KW-1185">Reference proteome</keyword>
<evidence type="ECO:0000313" key="4">
    <source>
        <dbReference type="Proteomes" id="UP000308267"/>
    </source>
</evidence>
<dbReference type="OrthoDB" id="10510407at2759"/>
<evidence type="ECO:0000256" key="2">
    <source>
        <dbReference type="SAM" id="SignalP"/>
    </source>
</evidence>
<dbReference type="AlphaFoldDB" id="A0A4S2LPT3"/>
<feature type="compositionally biased region" description="Polar residues" evidence="1">
    <location>
        <begin position="1075"/>
        <end position="1085"/>
    </location>
</feature>
<feature type="region of interest" description="Disordered" evidence="1">
    <location>
        <begin position="1041"/>
        <end position="1085"/>
    </location>
</feature>
<evidence type="ECO:0000256" key="1">
    <source>
        <dbReference type="SAM" id="MobiDB-lite"/>
    </source>
</evidence>
<feature type="chain" id="PRO_5020230758" description="Vitellogenin domain-containing protein" evidence="2">
    <location>
        <begin position="18"/>
        <end position="1200"/>
    </location>
</feature>
<organism evidence="3 4">
    <name type="scientific">Opisthorchis felineus</name>
    <dbReference type="NCBI Taxonomy" id="147828"/>
    <lineage>
        <taxon>Eukaryota</taxon>
        <taxon>Metazoa</taxon>
        <taxon>Spiralia</taxon>
        <taxon>Lophotrochozoa</taxon>
        <taxon>Platyhelminthes</taxon>
        <taxon>Trematoda</taxon>
        <taxon>Digenea</taxon>
        <taxon>Opisthorchiida</taxon>
        <taxon>Opisthorchiata</taxon>
        <taxon>Opisthorchiidae</taxon>
        <taxon>Opisthorchis</taxon>
    </lineage>
</organism>
<proteinExistence type="predicted"/>